<reference evidence="2 3" key="1">
    <citation type="submission" date="2019-09" db="EMBL/GenBank/DDBJ databases">
        <title>Genome sequence of Adhaeribacter sp. M2.</title>
        <authorList>
            <person name="Srinivasan S."/>
        </authorList>
    </citation>
    <scope>NUCLEOTIDE SEQUENCE [LARGE SCALE GENOMIC DNA]</scope>
    <source>
        <strain evidence="2 3">M2</strain>
    </source>
</reference>
<gene>
    <name evidence="2" type="ORF">F0P94_00440</name>
</gene>
<name>A0A5N1J3W3_9BACT</name>
<protein>
    <submittedName>
        <fullName evidence="2">T9SS type A sorting domain-containing protein</fullName>
    </submittedName>
</protein>
<dbReference type="RefSeq" id="WP_150901733.1">
    <property type="nucleotide sequence ID" value="NZ_VTWT01000001.1"/>
</dbReference>
<organism evidence="2 3">
    <name type="scientific">Adhaeribacter soli</name>
    <dbReference type="NCBI Taxonomy" id="2607655"/>
    <lineage>
        <taxon>Bacteria</taxon>
        <taxon>Pseudomonadati</taxon>
        <taxon>Bacteroidota</taxon>
        <taxon>Cytophagia</taxon>
        <taxon>Cytophagales</taxon>
        <taxon>Hymenobacteraceae</taxon>
        <taxon>Adhaeribacter</taxon>
    </lineage>
</organism>
<evidence type="ECO:0000313" key="2">
    <source>
        <dbReference type="EMBL" id="KAA9345591.1"/>
    </source>
</evidence>
<feature type="chain" id="PRO_5025027128" evidence="1">
    <location>
        <begin position="21"/>
        <end position="475"/>
    </location>
</feature>
<keyword evidence="1" id="KW-0732">Signal</keyword>
<dbReference type="SUPFAM" id="SSF89372">
    <property type="entry name" value="Fucose-specific lectin"/>
    <property type="match status" value="1"/>
</dbReference>
<dbReference type="InterPro" id="IPR026444">
    <property type="entry name" value="Secre_tail"/>
</dbReference>
<dbReference type="Proteomes" id="UP000326570">
    <property type="component" value="Unassembled WGS sequence"/>
</dbReference>
<dbReference type="AlphaFoldDB" id="A0A5N1J3W3"/>
<proteinExistence type="predicted"/>
<evidence type="ECO:0000313" key="3">
    <source>
        <dbReference type="Proteomes" id="UP000326570"/>
    </source>
</evidence>
<comment type="caution">
    <text evidence="2">The sequence shown here is derived from an EMBL/GenBank/DDBJ whole genome shotgun (WGS) entry which is preliminary data.</text>
</comment>
<evidence type="ECO:0000256" key="1">
    <source>
        <dbReference type="SAM" id="SignalP"/>
    </source>
</evidence>
<feature type="signal peptide" evidence="1">
    <location>
        <begin position="1"/>
        <end position="20"/>
    </location>
</feature>
<dbReference type="EMBL" id="VTWT01000001">
    <property type="protein sequence ID" value="KAA9345591.1"/>
    <property type="molecule type" value="Genomic_DNA"/>
</dbReference>
<dbReference type="NCBIfam" id="TIGR04183">
    <property type="entry name" value="Por_Secre_tail"/>
    <property type="match status" value="1"/>
</dbReference>
<keyword evidence="3" id="KW-1185">Reference proteome</keyword>
<accession>A0A5N1J3W3</accession>
<sequence>MKNFTILLVCFGLFSFRALAQFSSVTSLNSLSVNENTAAKPQSKVWKHDGKFWAVLSNSNGTYIWVLDGKSWKNKLKLTSDKGRADCKVVGKVVHILLFQGSSSELYSAEYDNVDETYKPWSKRKSRSKVSLDSGVETATIDIDTNGRMWLASDSKNKINVRWSDSPYEKWSSPITLADNITDDDISSVIAFPNSGQIGVFWSNQKTEDFGFKMHTDGASPSSWSSDEKPGSKYAKNVGDGFADDHMNLKLGSNGTLYVAMKTSYDKSGYPRLGLLVRRPTGSWDKLYEVSEKGTRAILVLNEAADKMRVIYTEVEDGGDILYRESRISSIDFGKSRTLIKGTYNDATSSKDSYAGSTIIIASSNSKAVSILGTDQLAAPEPEMVAPVLQPELAAFPNPFFDNATLKFTMPETGEYTIALYDAQGNQSRILKHGTAEAGEAGIVEVDAHDLPRGLYVVRLQTAHDAATLRVMHEK</sequence>